<feature type="transmembrane region" description="Helical" evidence="6">
    <location>
        <begin position="112"/>
        <end position="133"/>
    </location>
</feature>
<evidence type="ECO:0000256" key="2">
    <source>
        <dbReference type="ARBA" id="ARBA00022448"/>
    </source>
</evidence>
<organism evidence="8 9">
    <name type="scientific">Cohnella zeiphila</name>
    <dbReference type="NCBI Taxonomy" id="2761120"/>
    <lineage>
        <taxon>Bacteria</taxon>
        <taxon>Bacillati</taxon>
        <taxon>Bacillota</taxon>
        <taxon>Bacilli</taxon>
        <taxon>Bacillales</taxon>
        <taxon>Paenibacillaceae</taxon>
        <taxon>Cohnella</taxon>
    </lineage>
</organism>
<reference evidence="8 9" key="1">
    <citation type="submission" date="2020-08" db="EMBL/GenBank/DDBJ databases">
        <title>Cohnella phylogeny.</title>
        <authorList>
            <person name="Dunlap C."/>
        </authorList>
    </citation>
    <scope>NUCLEOTIDE SEQUENCE [LARGE SCALE GENOMIC DNA]</scope>
    <source>
        <strain evidence="8 9">CBP 2801</strain>
    </source>
</reference>
<dbReference type="SUPFAM" id="SSF161098">
    <property type="entry name" value="MetI-like"/>
    <property type="match status" value="1"/>
</dbReference>
<keyword evidence="9" id="KW-1185">Reference proteome</keyword>
<evidence type="ECO:0000256" key="1">
    <source>
        <dbReference type="ARBA" id="ARBA00004141"/>
    </source>
</evidence>
<dbReference type="PANTHER" id="PTHR43496:SF1">
    <property type="entry name" value="POLYGALACTURONAN_RHAMNOGALACTURONAN TRANSPORT SYSTEM PERMEASE PROTEIN YTEP"/>
    <property type="match status" value="1"/>
</dbReference>
<keyword evidence="5 6" id="KW-0472">Membrane</keyword>
<dbReference type="Gene3D" id="1.10.3720.10">
    <property type="entry name" value="MetI-like"/>
    <property type="match status" value="1"/>
</dbReference>
<evidence type="ECO:0000259" key="7">
    <source>
        <dbReference type="PROSITE" id="PS50928"/>
    </source>
</evidence>
<dbReference type="Proteomes" id="UP000564644">
    <property type="component" value="Unassembled WGS sequence"/>
</dbReference>
<name>A0A7X0SJC3_9BACL</name>
<feature type="transmembrane region" description="Helical" evidence="6">
    <location>
        <begin position="251"/>
        <end position="273"/>
    </location>
</feature>
<feature type="transmembrane region" description="Helical" evidence="6">
    <location>
        <begin position="48"/>
        <end position="72"/>
    </location>
</feature>
<evidence type="ECO:0000256" key="5">
    <source>
        <dbReference type="ARBA" id="ARBA00023136"/>
    </source>
</evidence>
<dbReference type="Pfam" id="PF00528">
    <property type="entry name" value="BPD_transp_1"/>
    <property type="match status" value="1"/>
</dbReference>
<evidence type="ECO:0000313" key="8">
    <source>
        <dbReference type="EMBL" id="MBB6731022.1"/>
    </source>
</evidence>
<accession>A0A7X0SJC3</accession>
<keyword evidence="2 6" id="KW-0813">Transport</keyword>
<evidence type="ECO:0000313" key="9">
    <source>
        <dbReference type="Proteomes" id="UP000564644"/>
    </source>
</evidence>
<evidence type="ECO:0000256" key="6">
    <source>
        <dbReference type="RuleBase" id="RU363032"/>
    </source>
</evidence>
<dbReference type="GO" id="GO:0055085">
    <property type="term" value="P:transmembrane transport"/>
    <property type="evidence" value="ECO:0007669"/>
    <property type="project" value="InterPro"/>
</dbReference>
<feature type="transmembrane region" description="Helical" evidence="6">
    <location>
        <begin position="154"/>
        <end position="170"/>
    </location>
</feature>
<dbReference type="GO" id="GO:0005886">
    <property type="term" value="C:plasma membrane"/>
    <property type="evidence" value="ECO:0007669"/>
    <property type="project" value="UniProtKB-SubCell"/>
</dbReference>
<evidence type="ECO:0000256" key="3">
    <source>
        <dbReference type="ARBA" id="ARBA00022692"/>
    </source>
</evidence>
<evidence type="ECO:0000256" key="4">
    <source>
        <dbReference type="ARBA" id="ARBA00022989"/>
    </source>
</evidence>
<comment type="caution">
    <text evidence="8">The sequence shown here is derived from an EMBL/GenBank/DDBJ whole genome shotgun (WGS) entry which is preliminary data.</text>
</comment>
<dbReference type="InterPro" id="IPR000515">
    <property type="entry name" value="MetI-like"/>
</dbReference>
<feature type="transmembrane region" description="Helical" evidence="6">
    <location>
        <begin position="309"/>
        <end position="329"/>
    </location>
</feature>
<dbReference type="AlphaFoldDB" id="A0A7X0SJC3"/>
<dbReference type="CDD" id="cd06261">
    <property type="entry name" value="TM_PBP2"/>
    <property type="match status" value="1"/>
</dbReference>
<keyword evidence="4 6" id="KW-1133">Transmembrane helix</keyword>
<comment type="similarity">
    <text evidence="6">Belongs to the binding-protein-dependent transport system permease family.</text>
</comment>
<protein>
    <submittedName>
        <fullName evidence="8">Sugar ABC transporter permease</fullName>
    </submittedName>
</protein>
<dbReference type="InterPro" id="IPR035906">
    <property type="entry name" value="MetI-like_sf"/>
</dbReference>
<feature type="transmembrane region" description="Helical" evidence="6">
    <location>
        <begin position="211"/>
        <end position="230"/>
    </location>
</feature>
<sequence length="343" mass="38143">MFNIGNSERRGSRLNAETKRLNGTSVSSDSAASRSIWKQLGRQKYPQLFVWIGIAYLCVFHFLPLFGILMAFKDYSVTDGIRGIFTAPWVGFRYFEEFYHDYQFGSIVRNTLALSLLKLIFTFPMPILFALMLNEVKVRWFKRTVQTVSYLPHFISWVVVYGLVVVFMSGESGMINHILMSVGIIKEPIGFLTSPNNFWGLAVGSAIWKEMGWWTIIFLAALSGIDPAQYEAAQIDGAGRLSRIWHVTLPGIKGTIVVVLILALGSLLGGGLVGSNFEQAFLLGNPLNADKSEILQTYAFRMGLAQGRYSFATAIDLMQSVISIALILGSNFAAKKTTKTGLF</sequence>
<proteinExistence type="inferred from homology"/>
<dbReference type="PANTHER" id="PTHR43496">
    <property type="entry name" value="PROTEIN LPLB"/>
    <property type="match status" value="1"/>
</dbReference>
<keyword evidence="3 6" id="KW-0812">Transmembrane</keyword>
<comment type="subcellular location">
    <subcellularLocation>
        <location evidence="6">Cell membrane</location>
        <topology evidence="6">Multi-pass membrane protein</topology>
    </subcellularLocation>
    <subcellularLocation>
        <location evidence="1">Membrane</location>
        <topology evidence="1">Multi-pass membrane protein</topology>
    </subcellularLocation>
</comment>
<feature type="domain" description="ABC transmembrane type-1" evidence="7">
    <location>
        <begin position="108"/>
        <end position="330"/>
    </location>
</feature>
<dbReference type="EMBL" id="JACJVO010000009">
    <property type="protein sequence ID" value="MBB6731022.1"/>
    <property type="molecule type" value="Genomic_DNA"/>
</dbReference>
<dbReference type="PROSITE" id="PS50928">
    <property type="entry name" value="ABC_TM1"/>
    <property type="match status" value="1"/>
</dbReference>
<gene>
    <name evidence="8" type="ORF">H7C18_08910</name>
</gene>